<evidence type="ECO:0000313" key="3">
    <source>
        <dbReference type="Proteomes" id="UP000242637"/>
    </source>
</evidence>
<keyword evidence="1" id="KW-0472">Membrane</keyword>
<keyword evidence="1" id="KW-0812">Transmembrane</keyword>
<feature type="transmembrane region" description="Helical" evidence="1">
    <location>
        <begin position="136"/>
        <end position="156"/>
    </location>
</feature>
<accession>A0A239VJ30</accession>
<sequence length="251" mass="26403">MVMISVELMKWRGRHILLISGLLTLALLAWAGMVIVKLQRAPSTPAAGKVAASTVQTGTQLMSLLLPVMVAIIASRIVSIEHDDRMLQMLRSLGCSSWQSAVSKTMLTWGLVSGFLGIYWVLVCLIGSVFDAGPALVQLLSVLSCLVIAAAALSAVHLGLGMAFENQWVTLGAGIIGGLFGSASLLMPPVVAALTPWTLIGGASSVRLTMIDGHAQYVHVSSVVPLLIGLAGVPLWWGVSAALVVWKAEEQ</sequence>
<dbReference type="STRING" id="1121387.GCA_000429885_02014"/>
<reference evidence="2 3" key="1">
    <citation type="submission" date="2017-06" db="EMBL/GenBank/DDBJ databases">
        <authorList>
            <consortium name="Pathogen Informatics"/>
        </authorList>
    </citation>
    <scope>NUCLEOTIDE SEQUENCE [LARGE SCALE GENOMIC DNA]</scope>
    <source>
        <strain evidence="2 3">NCTC13039</strain>
    </source>
</reference>
<gene>
    <name evidence="2" type="ORF">SAMEA4475696_01297</name>
</gene>
<evidence type="ECO:0000256" key="1">
    <source>
        <dbReference type="SAM" id="Phobius"/>
    </source>
</evidence>
<proteinExistence type="predicted"/>
<name>A0A239VJ30_9MICO</name>
<evidence type="ECO:0000313" key="2">
    <source>
        <dbReference type="EMBL" id="SNV21628.1"/>
    </source>
</evidence>
<dbReference type="Pfam" id="PF12730">
    <property type="entry name" value="ABC2_membrane_4"/>
    <property type="match status" value="1"/>
</dbReference>
<keyword evidence="1" id="KW-1133">Transmembrane helix</keyword>
<dbReference type="AlphaFoldDB" id="A0A239VJ30"/>
<feature type="transmembrane region" description="Helical" evidence="1">
    <location>
        <begin position="61"/>
        <end position="79"/>
    </location>
</feature>
<feature type="transmembrane region" description="Helical" evidence="1">
    <location>
        <begin position="223"/>
        <end position="246"/>
    </location>
</feature>
<dbReference type="KEGG" id="dco:SAMEA4475696_1297"/>
<feature type="transmembrane region" description="Helical" evidence="1">
    <location>
        <begin position="106"/>
        <end position="130"/>
    </location>
</feature>
<keyword evidence="3" id="KW-1185">Reference proteome</keyword>
<dbReference type="Proteomes" id="UP000242637">
    <property type="component" value="Chromosome 1"/>
</dbReference>
<dbReference type="EMBL" id="LT906453">
    <property type="protein sequence ID" value="SNV21628.1"/>
    <property type="molecule type" value="Genomic_DNA"/>
</dbReference>
<protein>
    <submittedName>
        <fullName evidence="2">Uncharacterized protein conserved in bacteria</fullName>
    </submittedName>
</protein>
<feature type="transmembrane region" description="Helical" evidence="1">
    <location>
        <begin position="168"/>
        <end position="187"/>
    </location>
</feature>
<dbReference type="OrthoDB" id="4407386at2"/>
<organism evidence="2 3">
    <name type="scientific">Dermatophilus congolensis</name>
    <dbReference type="NCBI Taxonomy" id="1863"/>
    <lineage>
        <taxon>Bacteria</taxon>
        <taxon>Bacillati</taxon>
        <taxon>Actinomycetota</taxon>
        <taxon>Actinomycetes</taxon>
        <taxon>Micrococcales</taxon>
        <taxon>Dermatophilaceae</taxon>
        <taxon>Dermatophilus</taxon>
    </lineage>
</organism>